<evidence type="ECO:0000313" key="3">
    <source>
        <dbReference type="EMBL" id="KAF4138026.1"/>
    </source>
</evidence>
<organism evidence="3 4">
    <name type="scientific">Phytophthora infestans</name>
    <name type="common">Potato late blight agent</name>
    <name type="synonym">Botrytis infestans</name>
    <dbReference type="NCBI Taxonomy" id="4787"/>
    <lineage>
        <taxon>Eukaryota</taxon>
        <taxon>Sar</taxon>
        <taxon>Stramenopiles</taxon>
        <taxon>Oomycota</taxon>
        <taxon>Peronosporomycetes</taxon>
        <taxon>Peronosporales</taxon>
        <taxon>Peronosporaceae</taxon>
        <taxon>Phytophthora</taxon>
    </lineage>
</organism>
<sequence>MTQSRSHPVPTDIHLVNIRMALIRRCVIETKDQDEIPNYDYFFAEDDGFLDAVTAALDQLAADCKTALRWSHDDADADAAILAAEQSFCTIAAICKEAGLTVASDAVCSHHDLNARDHNFSTPYALAKSHLPADTSDEYPSSCSNTPDSDKVCQQDDVASKYPPPLPIKVNFLSQAISRSTQEIVEVELTDLLTQSHEEVSSLQRIFEARMAEAEQTREDYEHRHASEMQALQEELASSRCTMDRIKHELLDSTSRKLEDMHSTISTSQKVIEAGMKDQTRYWKSICEELVLERREMAQKFAEERGRYTALKTYLAGHDETSTRTLSHSRARIRRTQETASKVRVCTLSPSAAPKFTSGNNESNGESATCASTCSTPTDPPSRLVVVPNADIANNPASAEASPTQSNCSSSSSKSTFRRYYLAQKRENRVVLQ</sequence>
<feature type="coiled-coil region" evidence="1">
    <location>
        <begin position="204"/>
        <end position="249"/>
    </location>
</feature>
<feature type="compositionally biased region" description="Polar residues" evidence="2">
    <location>
        <begin position="357"/>
        <end position="366"/>
    </location>
</feature>
<gene>
    <name evidence="3" type="ORF">GN958_ATG12979</name>
</gene>
<dbReference type="EMBL" id="JAACNO010001745">
    <property type="protein sequence ID" value="KAF4138026.1"/>
    <property type="molecule type" value="Genomic_DNA"/>
</dbReference>
<feature type="region of interest" description="Disordered" evidence="2">
    <location>
        <begin position="351"/>
        <end position="379"/>
    </location>
</feature>
<dbReference type="Proteomes" id="UP000704712">
    <property type="component" value="Unassembled WGS sequence"/>
</dbReference>
<evidence type="ECO:0000313" key="4">
    <source>
        <dbReference type="Proteomes" id="UP000704712"/>
    </source>
</evidence>
<dbReference type="AlphaFoldDB" id="A0A8S9UBH4"/>
<comment type="caution">
    <text evidence="3">The sequence shown here is derived from an EMBL/GenBank/DDBJ whole genome shotgun (WGS) entry which is preliminary data.</text>
</comment>
<keyword evidence="1" id="KW-0175">Coiled coil</keyword>
<evidence type="ECO:0000256" key="2">
    <source>
        <dbReference type="SAM" id="MobiDB-lite"/>
    </source>
</evidence>
<name>A0A8S9UBH4_PHYIN</name>
<feature type="compositionally biased region" description="Low complexity" evidence="2">
    <location>
        <begin position="367"/>
        <end position="377"/>
    </location>
</feature>
<accession>A0A8S9UBH4</accession>
<proteinExistence type="predicted"/>
<evidence type="ECO:0000256" key="1">
    <source>
        <dbReference type="SAM" id="Coils"/>
    </source>
</evidence>
<reference evidence="3" key="1">
    <citation type="submission" date="2020-03" db="EMBL/GenBank/DDBJ databases">
        <title>Hybrid Assembly of Korean Phytophthora infestans isolates.</title>
        <authorList>
            <person name="Prokchorchik M."/>
            <person name="Lee Y."/>
            <person name="Seo J."/>
            <person name="Cho J.-H."/>
            <person name="Park Y.-E."/>
            <person name="Jang D.-C."/>
            <person name="Im J.-S."/>
            <person name="Choi J.-G."/>
            <person name="Park H.-J."/>
            <person name="Lee G.-B."/>
            <person name="Lee Y.-G."/>
            <person name="Hong S.-Y."/>
            <person name="Cho K."/>
            <person name="Sohn K.H."/>
        </authorList>
    </citation>
    <scope>NUCLEOTIDE SEQUENCE</scope>
    <source>
        <strain evidence="3">KR_2_A2</strain>
    </source>
</reference>
<protein>
    <submittedName>
        <fullName evidence="3">Uncharacterized protein</fullName>
    </submittedName>
</protein>